<dbReference type="PROSITE" id="PS50206">
    <property type="entry name" value="RHODANESE_3"/>
    <property type="match status" value="1"/>
</dbReference>
<dbReference type="EC" id="1.14.-.-" evidence="1"/>
<dbReference type="NCBIfam" id="NF001135">
    <property type="entry name" value="PRK00142.1-3"/>
    <property type="match status" value="1"/>
</dbReference>
<dbReference type="HAMAP" id="MF_00469">
    <property type="entry name" value="TrhO"/>
    <property type="match status" value="1"/>
</dbReference>
<dbReference type="InterPro" id="IPR022111">
    <property type="entry name" value="Rhodanese_C"/>
</dbReference>
<dbReference type="InterPro" id="IPR020936">
    <property type="entry name" value="TrhO"/>
</dbReference>
<evidence type="ECO:0000259" key="2">
    <source>
        <dbReference type="PROSITE" id="PS50206"/>
    </source>
</evidence>
<comment type="similarity">
    <text evidence="1">Belongs to the TrhO family.</text>
</comment>
<dbReference type="SMART" id="SM00450">
    <property type="entry name" value="RHOD"/>
    <property type="match status" value="1"/>
</dbReference>
<feature type="domain" description="Rhodanese" evidence="2">
    <location>
        <begin position="123"/>
        <end position="215"/>
    </location>
</feature>
<proteinExistence type="inferred from homology"/>
<keyword evidence="1" id="KW-0560">Oxidoreductase</keyword>
<accession>A0A6V7RS63</accession>
<dbReference type="Pfam" id="PF17773">
    <property type="entry name" value="UPF0176_N"/>
    <property type="match status" value="1"/>
</dbReference>
<dbReference type="Gene3D" id="3.30.70.100">
    <property type="match status" value="1"/>
</dbReference>
<dbReference type="SUPFAM" id="SSF52821">
    <property type="entry name" value="Rhodanese/Cell cycle control phosphatase"/>
    <property type="match status" value="1"/>
</dbReference>
<sequence>MKYRVLLYYHYVDVEDPETFAAEHLRFCKDLGLKGRILVATEGINGTVSGDYEQTERYMEYMKAHPLFKDMVFKIDEADSHAFKKMFVRPRPELVNLSLDKDIDPRNQTGEYLSPEEFYEQMQREDTVVLDVRNIYEYDVGHFRGAIKPEVETFRDTPEWVRNNRHLFEGKKILTYCTGGIRCEKFSGWLKEEGFDNVAQLHGGVATYSKDPVAKGQLWDGQMYVFDERLTVPINQVEHVVVGKDHYDGTPCERYINCANPECNAQILASEENQAYHLGGCSMECAEHSRNRYIVEHNLSNEFVRERIEELKQSDFSKTEPMLSHKG</sequence>
<dbReference type="PANTHER" id="PTHR43268:SF3">
    <property type="entry name" value="RHODANESE-LIKE DOMAIN-CONTAINING PROTEIN 7-RELATED"/>
    <property type="match status" value="1"/>
</dbReference>
<dbReference type="GO" id="GO:0006400">
    <property type="term" value="P:tRNA modification"/>
    <property type="evidence" value="ECO:0007669"/>
    <property type="project" value="UniProtKB-UniRule"/>
</dbReference>
<dbReference type="InterPro" id="IPR001763">
    <property type="entry name" value="Rhodanese-like_dom"/>
</dbReference>
<comment type="function">
    <text evidence="1">Catalyzes oxygen-dependent 5-hydroxyuridine (ho5U) modification at position 34 in tRNAs.</text>
</comment>
<dbReference type="Gene3D" id="3.40.250.10">
    <property type="entry name" value="Rhodanese-like domain"/>
    <property type="match status" value="1"/>
</dbReference>
<evidence type="ECO:0000313" key="3">
    <source>
        <dbReference type="EMBL" id="CAD2080711.1"/>
    </source>
</evidence>
<dbReference type="CDD" id="cd01518">
    <property type="entry name" value="RHOD_YceA"/>
    <property type="match status" value="1"/>
</dbReference>
<evidence type="ECO:0000256" key="1">
    <source>
        <dbReference type="HAMAP-Rule" id="MF_00469"/>
    </source>
</evidence>
<keyword evidence="4" id="KW-1185">Reference proteome</keyword>
<comment type="catalytic activity">
    <reaction evidence="1">
        <text>uridine(34) in tRNA + AH2 + O2 = 5-hydroxyuridine(34) in tRNA + A + H2O</text>
        <dbReference type="Rhea" id="RHEA:64224"/>
        <dbReference type="Rhea" id="RHEA-COMP:11727"/>
        <dbReference type="Rhea" id="RHEA-COMP:13381"/>
        <dbReference type="ChEBI" id="CHEBI:13193"/>
        <dbReference type="ChEBI" id="CHEBI:15377"/>
        <dbReference type="ChEBI" id="CHEBI:15379"/>
        <dbReference type="ChEBI" id="CHEBI:17499"/>
        <dbReference type="ChEBI" id="CHEBI:65315"/>
        <dbReference type="ChEBI" id="CHEBI:136877"/>
    </reaction>
</comment>
<dbReference type="InterPro" id="IPR040503">
    <property type="entry name" value="TRHO_N"/>
</dbReference>
<reference evidence="3 4" key="1">
    <citation type="submission" date="2020-07" db="EMBL/GenBank/DDBJ databases">
        <authorList>
            <person name="Criscuolo A."/>
        </authorList>
    </citation>
    <scope>NUCLEOTIDE SEQUENCE [LARGE SCALE GENOMIC DNA]</scope>
    <source>
        <strain evidence="3">CIP111649</strain>
    </source>
</reference>
<keyword evidence="1" id="KW-0819">tRNA processing</keyword>
<protein>
    <recommendedName>
        <fullName evidence="1">tRNA uridine(34) hydroxylase</fullName>
        <ecNumber evidence="1">1.14.-.-</ecNumber>
    </recommendedName>
    <alternativeName>
        <fullName evidence="1">tRNA hydroxylation protein O</fullName>
    </alternativeName>
</protein>
<dbReference type="GO" id="GO:0016705">
    <property type="term" value="F:oxidoreductase activity, acting on paired donors, with incorporation or reduction of molecular oxygen"/>
    <property type="evidence" value="ECO:0007669"/>
    <property type="project" value="UniProtKB-UniRule"/>
</dbReference>
<dbReference type="AlphaFoldDB" id="A0A6V7RS63"/>
<dbReference type="EMBL" id="CAJEWD010000008">
    <property type="protein sequence ID" value="CAD2080711.1"/>
    <property type="molecule type" value="Genomic_DNA"/>
</dbReference>
<name>A0A6V7RS63_9STAP</name>
<evidence type="ECO:0000313" key="4">
    <source>
        <dbReference type="Proteomes" id="UP000589351"/>
    </source>
</evidence>
<gene>
    <name evidence="3" type="primary">glpE_4</name>
    <name evidence="1" type="synonym">trhO</name>
    <name evidence="3" type="ORF">JEODO184_02000</name>
</gene>
<comment type="caution">
    <text evidence="3">The sequence shown here is derived from an EMBL/GenBank/DDBJ whole genome shotgun (WGS) entry which is preliminary data.</text>
</comment>
<dbReference type="GO" id="GO:0016740">
    <property type="term" value="F:transferase activity"/>
    <property type="evidence" value="ECO:0007669"/>
    <property type="project" value="UniProtKB-KW"/>
</dbReference>
<keyword evidence="3" id="KW-0808">Transferase</keyword>
<dbReference type="Pfam" id="PF00581">
    <property type="entry name" value="Rhodanese"/>
    <property type="match status" value="1"/>
</dbReference>
<dbReference type="Pfam" id="PF12368">
    <property type="entry name" value="Rhodanese_C"/>
    <property type="match status" value="1"/>
</dbReference>
<dbReference type="Proteomes" id="UP000589351">
    <property type="component" value="Unassembled WGS sequence"/>
</dbReference>
<dbReference type="InterPro" id="IPR036873">
    <property type="entry name" value="Rhodanese-like_dom_sf"/>
</dbReference>
<dbReference type="PANTHER" id="PTHR43268">
    <property type="entry name" value="THIOSULFATE SULFURTRANSFERASE/RHODANESE-LIKE DOMAIN-CONTAINING PROTEIN 2"/>
    <property type="match status" value="1"/>
</dbReference>
<organism evidence="3 4">
    <name type="scientific">Jeotgalicoccus meleagridis</name>
    <dbReference type="NCBI Taxonomy" id="2759181"/>
    <lineage>
        <taxon>Bacteria</taxon>
        <taxon>Bacillati</taxon>
        <taxon>Bacillota</taxon>
        <taxon>Bacilli</taxon>
        <taxon>Bacillales</taxon>
        <taxon>Staphylococcaceae</taxon>
        <taxon>Jeotgalicoccus</taxon>
    </lineage>
</organism>
<dbReference type="RefSeq" id="WP_185126494.1">
    <property type="nucleotide sequence ID" value="NZ_CAJEWD010000008.1"/>
</dbReference>